<organism evidence="2 3">
    <name type="scientific">Eumeta variegata</name>
    <name type="common">Bagworm moth</name>
    <name type="synonym">Eumeta japonica</name>
    <dbReference type="NCBI Taxonomy" id="151549"/>
    <lineage>
        <taxon>Eukaryota</taxon>
        <taxon>Metazoa</taxon>
        <taxon>Ecdysozoa</taxon>
        <taxon>Arthropoda</taxon>
        <taxon>Hexapoda</taxon>
        <taxon>Insecta</taxon>
        <taxon>Pterygota</taxon>
        <taxon>Neoptera</taxon>
        <taxon>Endopterygota</taxon>
        <taxon>Lepidoptera</taxon>
        <taxon>Glossata</taxon>
        <taxon>Ditrysia</taxon>
        <taxon>Tineoidea</taxon>
        <taxon>Psychidae</taxon>
        <taxon>Oiketicinae</taxon>
        <taxon>Eumeta</taxon>
    </lineage>
</organism>
<gene>
    <name evidence="2" type="ORF">EVAR_97456_1</name>
</gene>
<evidence type="ECO:0000256" key="1">
    <source>
        <dbReference type="SAM" id="MobiDB-lite"/>
    </source>
</evidence>
<sequence length="254" mass="28626">MASSISEARVLYHSHIIPWPTKYSPGDDGCKLSWPRFSIRQQSERKRPPPTKSEYSPARPTLLVSRVLNVVGVTTPPPHLVLLHASGSSGQQPYSYRLYVSMASQPNQGSTRRPFGWMLPTKCPAYFMCHSLWPLFEVSNESKAQLQDFFLAYYQNLLLRRNSRAHVRYQVRRTPELVRQWFRMDPLGASGGARRSAPIPQQERPRRRRPARSVTELCCVSCAAARALGRSGGSARVGRRGVRRVAGAAIALRV</sequence>
<name>A0A4C1X154_EUMVA</name>
<keyword evidence="3" id="KW-1185">Reference proteome</keyword>
<comment type="caution">
    <text evidence="2">The sequence shown here is derived from an EMBL/GenBank/DDBJ whole genome shotgun (WGS) entry which is preliminary data.</text>
</comment>
<accession>A0A4C1X154</accession>
<proteinExistence type="predicted"/>
<evidence type="ECO:0000313" key="3">
    <source>
        <dbReference type="Proteomes" id="UP000299102"/>
    </source>
</evidence>
<feature type="region of interest" description="Disordered" evidence="1">
    <location>
        <begin position="189"/>
        <end position="210"/>
    </location>
</feature>
<protein>
    <submittedName>
        <fullName evidence="2">Uncharacterized protein</fullName>
    </submittedName>
</protein>
<dbReference type="AlphaFoldDB" id="A0A4C1X154"/>
<dbReference type="EMBL" id="BGZK01000683">
    <property type="protein sequence ID" value="GBP56035.1"/>
    <property type="molecule type" value="Genomic_DNA"/>
</dbReference>
<evidence type="ECO:0000313" key="2">
    <source>
        <dbReference type="EMBL" id="GBP56035.1"/>
    </source>
</evidence>
<reference evidence="2 3" key="1">
    <citation type="journal article" date="2019" name="Commun. Biol.">
        <title>The bagworm genome reveals a unique fibroin gene that provides high tensile strength.</title>
        <authorList>
            <person name="Kono N."/>
            <person name="Nakamura H."/>
            <person name="Ohtoshi R."/>
            <person name="Tomita M."/>
            <person name="Numata K."/>
            <person name="Arakawa K."/>
        </authorList>
    </citation>
    <scope>NUCLEOTIDE SEQUENCE [LARGE SCALE GENOMIC DNA]</scope>
</reference>
<dbReference type="Proteomes" id="UP000299102">
    <property type="component" value="Unassembled WGS sequence"/>
</dbReference>